<keyword evidence="5" id="KW-0808">Transferase</keyword>
<dbReference type="GO" id="GO:0043709">
    <property type="term" value="P:cell adhesion involved in single-species biofilm formation"/>
    <property type="evidence" value="ECO:0007669"/>
    <property type="project" value="TreeGrafter"/>
</dbReference>
<dbReference type="SMART" id="SM00267">
    <property type="entry name" value="GGDEF"/>
    <property type="match status" value="1"/>
</dbReference>
<accession>A0AAU7JC89</accession>
<organism evidence="5">
    <name type="scientific">Alsobacter sp. KACC 23698</name>
    <dbReference type="NCBI Taxonomy" id="3149229"/>
    <lineage>
        <taxon>Bacteria</taxon>
        <taxon>Pseudomonadati</taxon>
        <taxon>Pseudomonadota</taxon>
        <taxon>Alphaproteobacteria</taxon>
        <taxon>Hyphomicrobiales</taxon>
        <taxon>Alsobacteraceae</taxon>
        <taxon>Alsobacter</taxon>
    </lineage>
</organism>
<dbReference type="Pfam" id="PF00990">
    <property type="entry name" value="GGDEF"/>
    <property type="match status" value="1"/>
</dbReference>
<evidence type="ECO:0000256" key="3">
    <source>
        <dbReference type="SAM" id="MobiDB-lite"/>
    </source>
</evidence>
<dbReference type="GO" id="GO:1902201">
    <property type="term" value="P:negative regulation of bacterial-type flagellum-dependent cell motility"/>
    <property type="evidence" value="ECO:0007669"/>
    <property type="project" value="TreeGrafter"/>
</dbReference>
<comment type="catalytic activity">
    <reaction evidence="2">
        <text>2 GTP = 3',3'-c-di-GMP + 2 diphosphate</text>
        <dbReference type="Rhea" id="RHEA:24898"/>
        <dbReference type="ChEBI" id="CHEBI:33019"/>
        <dbReference type="ChEBI" id="CHEBI:37565"/>
        <dbReference type="ChEBI" id="CHEBI:58805"/>
        <dbReference type="EC" id="2.7.7.65"/>
    </reaction>
</comment>
<dbReference type="InterPro" id="IPR029787">
    <property type="entry name" value="Nucleotide_cyclase"/>
</dbReference>
<dbReference type="PANTHER" id="PTHR45138">
    <property type="entry name" value="REGULATORY COMPONENTS OF SENSORY TRANSDUCTION SYSTEM"/>
    <property type="match status" value="1"/>
</dbReference>
<dbReference type="InterPro" id="IPR043128">
    <property type="entry name" value="Rev_trsase/Diguanyl_cyclase"/>
</dbReference>
<dbReference type="GO" id="GO:0005886">
    <property type="term" value="C:plasma membrane"/>
    <property type="evidence" value="ECO:0007669"/>
    <property type="project" value="TreeGrafter"/>
</dbReference>
<dbReference type="EMBL" id="CP157484">
    <property type="protein sequence ID" value="XBO37913.1"/>
    <property type="molecule type" value="Genomic_DNA"/>
</dbReference>
<dbReference type="CDD" id="cd01949">
    <property type="entry name" value="GGDEF"/>
    <property type="match status" value="1"/>
</dbReference>
<keyword evidence="5" id="KW-0548">Nucleotidyltransferase</keyword>
<sequence>MTAARPLAGAVDPPSPGATDPTVEALRRELAAAKARIGELEELAHVDELTGVLNRRGFLRELRRAASYTQRYGVPVSLALFDLDAFKPINDRHGHPAGDAVLVHAAGILAANLRASDVFARIGGDEFAMLLWHADEEVIAGKAMALQAQLAASPLRWRSEEIAVRVSFGVFALDPGLDIEAVLEAVDRRLYAAKARRA</sequence>
<dbReference type="SUPFAM" id="SSF55073">
    <property type="entry name" value="Nucleotide cyclase"/>
    <property type="match status" value="1"/>
</dbReference>
<evidence type="ECO:0000259" key="4">
    <source>
        <dbReference type="PROSITE" id="PS50887"/>
    </source>
</evidence>
<reference evidence="5" key="1">
    <citation type="submission" date="2024-05" db="EMBL/GenBank/DDBJ databases">
        <authorList>
            <person name="Kim S."/>
            <person name="Heo J."/>
            <person name="Choi H."/>
            <person name="Choi Y."/>
            <person name="Kwon S.-W."/>
            <person name="Kim Y."/>
        </authorList>
    </citation>
    <scope>NUCLEOTIDE SEQUENCE</scope>
    <source>
        <strain evidence="5">KACC 23698</strain>
    </source>
</reference>
<feature type="region of interest" description="Disordered" evidence="3">
    <location>
        <begin position="1"/>
        <end position="21"/>
    </location>
</feature>
<dbReference type="InterPro" id="IPR000160">
    <property type="entry name" value="GGDEF_dom"/>
</dbReference>
<dbReference type="EC" id="2.7.7.65" evidence="1"/>
<dbReference type="AlphaFoldDB" id="A0AAU7JC89"/>
<dbReference type="PANTHER" id="PTHR45138:SF9">
    <property type="entry name" value="DIGUANYLATE CYCLASE DGCM-RELATED"/>
    <property type="match status" value="1"/>
</dbReference>
<dbReference type="PROSITE" id="PS50887">
    <property type="entry name" value="GGDEF"/>
    <property type="match status" value="1"/>
</dbReference>
<dbReference type="GO" id="GO:0052621">
    <property type="term" value="F:diguanylate cyclase activity"/>
    <property type="evidence" value="ECO:0007669"/>
    <property type="project" value="UniProtKB-EC"/>
</dbReference>
<evidence type="ECO:0000256" key="2">
    <source>
        <dbReference type="ARBA" id="ARBA00034247"/>
    </source>
</evidence>
<evidence type="ECO:0000313" key="5">
    <source>
        <dbReference type="EMBL" id="XBO37913.1"/>
    </source>
</evidence>
<name>A0AAU7JC89_9HYPH</name>
<gene>
    <name evidence="5" type="ORF">ABEG18_19640</name>
</gene>
<dbReference type="NCBIfam" id="TIGR00254">
    <property type="entry name" value="GGDEF"/>
    <property type="match status" value="1"/>
</dbReference>
<dbReference type="Gene3D" id="3.30.70.270">
    <property type="match status" value="1"/>
</dbReference>
<feature type="domain" description="GGDEF" evidence="4">
    <location>
        <begin position="74"/>
        <end position="198"/>
    </location>
</feature>
<dbReference type="RefSeq" id="WP_406854740.1">
    <property type="nucleotide sequence ID" value="NZ_CP157484.1"/>
</dbReference>
<proteinExistence type="predicted"/>
<protein>
    <recommendedName>
        <fullName evidence="1">diguanylate cyclase</fullName>
        <ecNumber evidence="1">2.7.7.65</ecNumber>
    </recommendedName>
</protein>
<dbReference type="InterPro" id="IPR050469">
    <property type="entry name" value="Diguanylate_Cyclase"/>
</dbReference>
<evidence type="ECO:0000256" key="1">
    <source>
        <dbReference type="ARBA" id="ARBA00012528"/>
    </source>
</evidence>